<reference evidence="2" key="1">
    <citation type="submission" date="2020-05" db="UniProtKB">
        <authorList>
            <consortium name="EnsemblMetazoa"/>
        </authorList>
    </citation>
    <scope>IDENTIFICATION</scope>
    <source>
        <strain evidence="2">SANGQUA</strain>
    </source>
</reference>
<dbReference type="VEuPathDB" id="VectorBase:AQUA011981"/>
<keyword evidence="3" id="KW-1185">Reference proteome</keyword>
<accession>A0A182XQ29</accession>
<protein>
    <submittedName>
        <fullName evidence="2">Uncharacterized protein</fullName>
    </submittedName>
</protein>
<dbReference type="EnsemblMetazoa" id="AQUA011981-RA">
    <property type="protein sequence ID" value="AQUA011981-PA"/>
    <property type="gene ID" value="AQUA011981"/>
</dbReference>
<proteinExistence type="predicted"/>
<dbReference type="Proteomes" id="UP000076407">
    <property type="component" value="Unassembled WGS sequence"/>
</dbReference>
<keyword evidence="1" id="KW-0812">Transmembrane</keyword>
<evidence type="ECO:0000256" key="1">
    <source>
        <dbReference type="SAM" id="Phobius"/>
    </source>
</evidence>
<dbReference type="STRING" id="34691.A0A182XQ29"/>
<dbReference type="AlphaFoldDB" id="A0A182XQ29"/>
<keyword evidence="1" id="KW-0472">Membrane</keyword>
<feature type="transmembrane region" description="Helical" evidence="1">
    <location>
        <begin position="136"/>
        <end position="155"/>
    </location>
</feature>
<keyword evidence="1" id="KW-1133">Transmembrane helix</keyword>
<organism evidence="2 3">
    <name type="scientific">Anopheles quadriannulatus</name>
    <name type="common">Mosquito</name>
    <dbReference type="NCBI Taxonomy" id="34691"/>
    <lineage>
        <taxon>Eukaryota</taxon>
        <taxon>Metazoa</taxon>
        <taxon>Ecdysozoa</taxon>
        <taxon>Arthropoda</taxon>
        <taxon>Hexapoda</taxon>
        <taxon>Insecta</taxon>
        <taxon>Pterygota</taxon>
        <taxon>Neoptera</taxon>
        <taxon>Endopterygota</taxon>
        <taxon>Diptera</taxon>
        <taxon>Nematocera</taxon>
        <taxon>Culicoidea</taxon>
        <taxon>Culicidae</taxon>
        <taxon>Anophelinae</taxon>
        <taxon>Anopheles</taxon>
    </lineage>
</organism>
<evidence type="ECO:0000313" key="2">
    <source>
        <dbReference type="EnsemblMetazoa" id="AQUA011981-PA"/>
    </source>
</evidence>
<name>A0A182XQ29_ANOQN</name>
<sequence>MSSIFGFIVKHSTYICEYFASNTMIKKNYVSATKGCMDFVANQSSTQANKKKIGSGQFWYQGVAKCLRNTMSKCTAIFCGPSKPSSTEEYLGELVDELNLLMEQSINLGRIGTSVKINLRAFVADLPARAFIKGKLVLYYVINNVLFLFFFFKAYKILEGTWFH</sequence>
<evidence type="ECO:0000313" key="3">
    <source>
        <dbReference type="Proteomes" id="UP000076407"/>
    </source>
</evidence>